<evidence type="ECO:0000259" key="8">
    <source>
        <dbReference type="PROSITE" id="PS50850"/>
    </source>
</evidence>
<dbReference type="PANTHER" id="PTHR42718:SF46">
    <property type="entry name" value="BLR6921 PROTEIN"/>
    <property type="match status" value="1"/>
</dbReference>
<reference evidence="9 10" key="1">
    <citation type="submission" date="2020-07" db="EMBL/GenBank/DDBJ databases">
        <title>Sequencing the genomes of 1000 actinobacteria strains.</title>
        <authorList>
            <person name="Klenk H.-P."/>
        </authorList>
    </citation>
    <scope>NUCLEOTIDE SEQUENCE [LARGE SCALE GENOMIC DNA]</scope>
    <source>
        <strain evidence="9 10">DSM 103833</strain>
    </source>
</reference>
<evidence type="ECO:0000256" key="2">
    <source>
        <dbReference type="ARBA" id="ARBA00022448"/>
    </source>
</evidence>
<feature type="transmembrane region" description="Helical" evidence="7">
    <location>
        <begin position="342"/>
        <end position="361"/>
    </location>
</feature>
<feature type="transmembrane region" description="Helical" evidence="7">
    <location>
        <begin position="277"/>
        <end position="303"/>
    </location>
</feature>
<evidence type="ECO:0000313" key="10">
    <source>
        <dbReference type="Proteomes" id="UP000530424"/>
    </source>
</evidence>
<feature type="transmembrane region" description="Helical" evidence="7">
    <location>
        <begin position="207"/>
        <end position="229"/>
    </location>
</feature>
<feature type="transmembrane region" description="Helical" evidence="7">
    <location>
        <begin position="309"/>
        <end position="330"/>
    </location>
</feature>
<dbReference type="GO" id="GO:0005886">
    <property type="term" value="C:plasma membrane"/>
    <property type="evidence" value="ECO:0007669"/>
    <property type="project" value="UniProtKB-SubCell"/>
</dbReference>
<feature type="transmembrane region" description="Helical" evidence="7">
    <location>
        <begin position="241"/>
        <end position="257"/>
    </location>
</feature>
<keyword evidence="6 7" id="KW-0472">Membrane</keyword>
<feature type="domain" description="Major facilitator superfamily (MFS) profile" evidence="8">
    <location>
        <begin position="24"/>
        <end position="462"/>
    </location>
</feature>
<comment type="subcellular location">
    <subcellularLocation>
        <location evidence="1">Cell membrane</location>
        <topology evidence="1">Multi-pass membrane protein</topology>
    </subcellularLocation>
</comment>
<feature type="transmembrane region" description="Helical" evidence="7">
    <location>
        <begin position="411"/>
        <end position="434"/>
    </location>
</feature>
<name>A0A853C3R9_9ACTN</name>
<evidence type="ECO:0000313" key="9">
    <source>
        <dbReference type="EMBL" id="NYJ00953.1"/>
    </source>
</evidence>
<evidence type="ECO:0000256" key="4">
    <source>
        <dbReference type="ARBA" id="ARBA00022692"/>
    </source>
</evidence>
<dbReference type="PROSITE" id="PS50850">
    <property type="entry name" value="MFS"/>
    <property type="match status" value="1"/>
</dbReference>
<evidence type="ECO:0000256" key="7">
    <source>
        <dbReference type="SAM" id="Phobius"/>
    </source>
</evidence>
<dbReference type="SUPFAM" id="SSF103473">
    <property type="entry name" value="MFS general substrate transporter"/>
    <property type="match status" value="1"/>
</dbReference>
<feature type="transmembrane region" description="Helical" evidence="7">
    <location>
        <begin position="152"/>
        <end position="170"/>
    </location>
</feature>
<feature type="transmembrane region" description="Helical" evidence="7">
    <location>
        <begin position="25"/>
        <end position="47"/>
    </location>
</feature>
<feature type="transmembrane region" description="Helical" evidence="7">
    <location>
        <begin position="120"/>
        <end position="140"/>
    </location>
</feature>
<dbReference type="AlphaFoldDB" id="A0A853C3R9"/>
<organism evidence="9 10">
    <name type="scientific">Nocardioides thalensis</name>
    <dbReference type="NCBI Taxonomy" id="1914755"/>
    <lineage>
        <taxon>Bacteria</taxon>
        <taxon>Bacillati</taxon>
        <taxon>Actinomycetota</taxon>
        <taxon>Actinomycetes</taxon>
        <taxon>Propionibacteriales</taxon>
        <taxon>Nocardioidaceae</taxon>
        <taxon>Nocardioides</taxon>
    </lineage>
</organism>
<dbReference type="GO" id="GO:0022857">
    <property type="term" value="F:transmembrane transporter activity"/>
    <property type="evidence" value="ECO:0007669"/>
    <property type="project" value="InterPro"/>
</dbReference>
<feature type="transmembrane region" description="Helical" evidence="7">
    <location>
        <begin position="59"/>
        <end position="77"/>
    </location>
</feature>
<gene>
    <name evidence="9" type="ORF">HNR19_001651</name>
</gene>
<accession>A0A853C3R9</accession>
<evidence type="ECO:0000256" key="6">
    <source>
        <dbReference type="ARBA" id="ARBA00023136"/>
    </source>
</evidence>
<keyword evidence="10" id="KW-1185">Reference proteome</keyword>
<dbReference type="CDD" id="cd17321">
    <property type="entry name" value="MFS_MMR_MDR_like"/>
    <property type="match status" value="1"/>
</dbReference>
<evidence type="ECO:0000256" key="1">
    <source>
        <dbReference type="ARBA" id="ARBA00004651"/>
    </source>
</evidence>
<sequence>MTSTPASAATETTSPAPDPRRWSTLALLGIAQLMLIVDVTVVAIALPHMGADLGLDREATTWVVSAYTLAFGGLMLLGGRAADILGTRAVVLTGLGVFTGASLVSGLAETPELLIGGRVAQGLGAALLSPAALAAVLHLFEGEERNRAMGIWSALGGGGAALGVLLGGVLTAGPGWPWVFFVNVPIGIVVTVVLTRRLPRAATRSASGVDVLGAALVTAATGTGIYALIGAGDRGWTDGTTLLLLAGSVVLYLLFGLRQRTARTPLMDLGLLARRPVASGTFLIVSATALMVAGFFLGTFYLQHHAGKGALLTGVLFLPIAIATMAGATAGGHLIARTGARVLAASGFVVAALGFSVPALLDGATAVVVGIAGGALGLGVLFVAASATALGMIAPHEAGIASGIVSTFHEFGASLGAAVISSVAAASIAGSTAAGFTDGFTLAAAVAATAALVSLVLVPGRTTGSVPHTGGLH</sequence>
<protein>
    <submittedName>
        <fullName evidence="9">EmrB/QacA subfamily drug resistance transporter</fullName>
    </submittedName>
</protein>
<dbReference type="RefSeq" id="WP_179667483.1">
    <property type="nucleotide sequence ID" value="NZ_JACCFP010000001.1"/>
</dbReference>
<keyword evidence="5 7" id="KW-1133">Transmembrane helix</keyword>
<dbReference type="PANTHER" id="PTHR42718">
    <property type="entry name" value="MAJOR FACILITATOR SUPERFAMILY MULTIDRUG TRANSPORTER MFSC"/>
    <property type="match status" value="1"/>
</dbReference>
<dbReference type="Proteomes" id="UP000530424">
    <property type="component" value="Unassembled WGS sequence"/>
</dbReference>
<dbReference type="InterPro" id="IPR036259">
    <property type="entry name" value="MFS_trans_sf"/>
</dbReference>
<keyword evidence="3" id="KW-1003">Cell membrane</keyword>
<evidence type="ECO:0000256" key="3">
    <source>
        <dbReference type="ARBA" id="ARBA00022475"/>
    </source>
</evidence>
<dbReference type="EMBL" id="JACCFP010000001">
    <property type="protein sequence ID" value="NYJ00953.1"/>
    <property type="molecule type" value="Genomic_DNA"/>
</dbReference>
<proteinExistence type="predicted"/>
<dbReference type="Pfam" id="PF07690">
    <property type="entry name" value="MFS_1"/>
    <property type="match status" value="1"/>
</dbReference>
<evidence type="ECO:0000256" key="5">
    <source>
        <dbReference type="ARBA" id="ARBA00022989"/>
    </source>
</evidence>
<keyword evidence="2" id="KW-0813">Transport</keyword>
<feature type="transmembrane region" description="Helical" evidence="7">
    <location>
        <begin position="440"/>
        <end position="458"/>
    </location>
</feature>
<dbReference type="Gene3D" id="1.20.1250.20">
    <property type="entry name" value="MFS general substrate transporter like domains"/>
    <property type="match status" value="1"/>
</dbReference>
<keyword evidence="4 7" id="KW-0812">Transmembrane</keyword>
<dbReference type="InterPro" id="IPR020846">
    <property type="entry name" value="MFS_dom"/>
</dbReference>
<feature type="transmembrane region" description="Helical" evidence="7">
    <location>
        <begin position="89"/>
        <end position="108"/>
    </location>
</feature>
<feature type="transmembrane region" description="Helical" evidence="7">
    <location>
        <begin position="176"/>
        <end position="195"/>
    </location>
</feature>
<feature type="transmembrane region" description="Helical" evidence="7">
    <location>
        <begin position="367"/>
        <end position="390"/>
    </location>
</feature>
<dbReference type="InterPro" id="IPR011701">
    <property type="entry name" value="MFS"/>
</dbReference>
<comment type="caution">
    <text evidence="9">The sequence shown here is derived from an EMBL/GenBank/DDBJ whole genome shotgun (WGS) entry which is preliminary data.</text>
</comment>
<dbReference type="Gene3D" id="1.20.1720.10">
    <property type="entry name" value="Multidrug resistance protein D"/>
    <property type="match status" value="1"/>
</dbReference>